<dbReference type="Proteomes" id="UP000249739">
    <property type="component" value="Unassembled WGS sequence"/>
</dbReference>
<feature type="transmembrane region" description="Helical" evidence="1">
    <location>
        <begin position="866"/>
        <end position="893"/>
    </location>
</feature>
<feature type="transmembrane region" description="Helical" evidence="1">
    <location>
        <begin position="212"/>
        <end position="236"/>
    </location>
</feature>
<feature type="transmembrane region" description="Helical" evidence="1">
    <location>
        <begin position="248"/>
        <end position="268"/>
    </location>
</feature>
<proteinExistence type="predicted"/>
<feature type="transmembrane region" description="Helical" evidence="1">
    <location>
        <begin position="37"/>
        <end position="56"/>
    </location>
</feature>
<sequence>MAFGMIGKSDGNLDQRHGIRKRDVAAYMLLPRVLPRIGELLFTGFYFFAFFMAQVYRGVRLLPADHPSLNPANIGKFGVRDVIAEAARHLVWKKENIDQVIVFLAILAGLVLLILQAVTFMMAIAMPQAVAGTPGFGFSSIFGVPAGGSSQDIAFILLDRVFGVPEVFNSCVSTSTPCYGVNPTTLTFDTTNTVHKPDTFPWPYHYGLHALFQFYSMGLLLVGVFILLYLVVVVVAETAQTGTPFGKRFNTVWAPIRLVMAFGLLIPITNGLNSAQYITLYAAKWGSNFASNGWITFNKAIYQNVDDSLENMHQNLNMVVKPKEPDAAALIQFMTLAHMCKVYSETLMGNPEYDQDPKNKCDADVKGMKIEAYLVKPGFDTSKSQKFLRDTSYTDAQAFFSNGDMTIRFGDRGCKTDQAMAANIAPVCGELTLPVNGVTDPGAKKVQEGYYEMIKYMWGGYGSGSSVLSYENTNTTGDTRKALKACKDYRGYLNTSGDARMREYALSYFQNGVGGSGQGQCRVTPTENTDYDLSLPLPPPGWIKAAVDSYMYGDEVDADETGLSTTTSSSSEYPVAQQHIIRNIIKRGVLAATDALDQGEYNVSDENLKRGWAVAGIWYNKIAEMNGALIGAAWDIPTATRYPDIMMKVLEEKKQNNVQTSPSEMFCPNLANASMTLPEGDSGKDMAQAMCKVYKTANESNTQKSTGNAMADFVNYIFGTQGLFDLRYGDNRDAHPLAQLVGVGKGLIEASIRNLAIGMGAGLLQVAAGLTGGQSGPELLGAISSFFFSIATMTLTAGFILFYVIPFLPFLYFFFAVGNWLKGVFEAMVGVPLWALAHLRIDGNGLPGEAAMNGYFMLFEIFLRPILIVFGFLASITIFAAMATVLHEIFKIAVDNLTGSQTSSGAGSAIDKFFYTVMYAVIMYIMALSSFKLIDLIPNQIMRWMGSSVSTFSDMQGSAAESLTNYTAIAGSQIVGGMTGGLKQGFGAGSQATSALSQFAQNSAKAGAKGP</sequence>
<accession>A0A2W5HC87</accession>
<evidence type="ECO:0000313" key="2">
    <source>
        <dbReference type="EMBL" id="PZP55736.1"/>
    </source>
</evidence>
<dbReference type="InterPro" id="IPR027628">
    <property type="entry name" value="DotA_TraY"/>
</dbReference>
<reference evidence="2 3" key="1">
    <citation type="submission" date="2017-08" db="EMBL/GenBank/DDBJ databases">
        <title>Infants hospitalized years apart are colonized by the same room-sourced microbial strains.</title>
        <authorList>
            <person name="Brooks B."/>
            <person name="Olm M.R."/>
            <person name="Firek B.A."/>
            <person name="Baker R."/>
            <person name="Thomas B.C."/>
            <person name="Morowitz M.J."/>
            <person name="Banfield J.F."/>
        </authorList>
    </citation>
    <scope>NUCLEOTIDE SEQUENCE [LARGE SCALE GENOMIC DNA]</scope>
    <source>
        <strain evidence="2">S2_006_000_R2_64</strain>
    </source>
</reference>
<feature type="transmembrane region" description="Helical" evidence="1">
    <location>
        <begin position="913"/>
        <end position="934"/>
    </location>
</feature>
<protein>
    <recommendedName>
        <fullName evidence="4">Type IV secretion protein DotA</fullName>
    </recommendedName>
</protein>
<organism evidence="2 3">
    <name type="scientific">Micavibrio aeruginosavorus</name>
    <dbReference type="NCBI Taxonomy" id="349221"/>
    <lineage>
        <taxon>Bacteria</taxon>
        <taxon>Pseudomonadati</taxon>
        <taxon>Bdellovibrionota</taxon>
        <taxon>Bdellovibrionia</taxon>
        <taxon>Bdellovibrionales</taxon>
        <taxon>Pseudobdellovibrionaceae</taxon>
        <taxon>Micavibrio</taxon>
    </lineage>
</organism>
<gene>
    <name evidence="2" type="ORF">DI586_05925</name>
</gene>
<comment type="caution">
    <text evidence="2">The sequence shown here is derived from an EMBL/GenBank/DDBJ whole genome shotgun (WGS) entry which is preliminary data.</text>
</comment>
<keyword evidence="1" id="KW-0472">Membrane</keyword>
<feature type="transmembrane region" description="Helical" evidence="1">
    <location>
        <begin position="100"/>
        <end position="126"/>
    </location>
</feature>
<dbReference type="NCBIfam" id="TIGR04346">
    <property type="entry name" value="DotA_TraY"/>
    <property type="match status" value="1"/>
</dbReference>
<keyword evidence="1" id="KW-1133">Transmembrane helix</keyword>
<evidence type="ECO:0000256" key="1">
    <source>
        <dbReference type="SAM" id="Phobius"/>
    </source>
</evidence>
<name>A0A2W5HC87_9BACT</name>
<evidence type="ECO:0000313" key="3">
    <source>
        <dbReference type="Proteomes" id="UP000249739"/>
    </source>
</evidence>
<dbReference type="EMBL" id="QFOT01000053">
    <property type="protein sequence ID" value="PZP55736.1"/>
    <property type="molecule type" value="Genomic_DNA"/>
</dbReference>
<keyword evidence="1" id="KW-0812">Transmembrane</keyword>
<evidence type="ECO:0008006" key="4">
    <source>
        <dbReference type="Google" id="ProtNLM"/>
    </source>
</evidence>
<dbReference type="AlphaFoldDB" id="A0A2W5HC87"/>